<gene>
    <name evidence="2" type="ORF">B5M45_30395</name>
</gene>
<protein>
    <recommendedName>
        <fullName evidence="4">DUF4226 domain-containing protein</fullName>
    </recommendedName>
</protein>
<feature type="compositionally biased region" description="Basic and acidic residues" evidence="1">
    <location>
        <begin position="182"/>
        <end position="191"/>
    </location>
</feature>
<evidence type="ECO:0000256" key="1">
    <source>
        <dbReference type="SAM" id="MobiDB-lite"/>
    </source>
</evidence>
<reference evidence="2 3" key="1">
    <citation type="submission" date="2017-03" db="EMBL/GenBank/DDBJ databases">
        <title>Genomic insights into Mycobacterium simiae human colonization.</title>
        <authorList>
            <person name="Steffani J.L."/>
            <person name="Brunck M.E."/>
            <person name="Cruz E."/>
            <person name="Montiel R."/>
            <person name="Barona F."/>
        </authorList>
    </citation>
    <scope>NUCLEOTIDE SEQUENCE [LARGE SCALE GENOMIC DNA]</scope>
    <source>
        <strain evidence="2 3">MsiGto</strain>
    </source>
</reference>
<evidence type="ECO:0000313" key="3">
    <source>
        <dbReference type="Proteomes" id="UP000193040"/>
    </source>
</evidence>
<sequence length="418" mass="43739">MTSLDELVAAAGRALSDGRRLFGVSPVNAGGWSSAPALVAGRQGVLAVGGAAAAGWVGVAASTYGRRNASEVRALGNTVVADDRTVPALTNVSHVAASGATSMDNLIAETRAGVAMIARSENSPAGRQELAAYLQEQVARAKAVLQTSQQDSHELAVSIKNGSGGYRRDGVPSAPADGPGTDGDKDRGGADELDNHVRLVDSKGTSDYADQPQVAIDPRNTFIGDQRFGYWQNVVPPPYVGHDPPPLWTGHRPLQPPLDTGGPTGFYPLGGKTWADDNAPPFAHVEEQYRVRINGADYTPYTRVVDGHQEQWVQYTYEAQRFTQIPIGGSIWAPQGPNEITGELGGIKTGGLAGINPPPSIGPWRPITLPQIASLSAANPTVQYYIPDGCGGQFTFTNGTATGGHSGLPPIIPSIIRG</sequence>
<dbReference type="EMBL" id="MZZM01000045">
    <property type="protein sequence ID" value="ORJ52701.1"/>
    <property type="molecule type" value="Genomic_DNA"/>
</dbReference>
<dbReference type="AlphaFoldDB" id="A0A1X0XII2"/>
<proteinExistence type="predicted"/>
<keyword evidence="3" id="KW-1185">Reference proteome</keyword>
<dbReference type="Pfam" id="PF10774">
    <property type="entry name" value="DUF4226"/>
    <property type="match status" value="1"/>
</dbReference>
<evidence type="ECO:0000313" key="2">
    <source>
        <dbReference type="EMBL" id="ORJ52701.1"/>
    </source>
</evidence>
<evidence type="ECO:0008006" key="4">
    <source>
        <dbReference type="Google" id="ProtNLM"/>
    </source>
</evidence>
<dbReference type="Proteomes" id="UP000193040">
    <property type="component" value="Unassembled WGS sequence"/>
</dbReference>
<dbReference type="InterPro" id="IPR019710">
    <property type="entry name" value="DUF4226"/>
</dbReference>
<comment type="caution">
    <text evidence="2">The sequence shown here is derived from an EMBL/GenBank/DDBJ whole genome shotgun (WGS) entry which is preliminary data.</text>
</comment>
<feature type="region of interest" description="Disordered" evidence="1">
    <location>
        <begin position="160"/>
        <end position="191"/>
    </location>
</feature>
<accession>A0A1X0XII2</accession>
<organism evidence="2 3">
    <name type="scientific">Mycobacterium simiae</name>
    <name type="common">Mycobacterium habana</name>
    <dbReference type="NCBI Taxonomy" id="1784"/>
    <lineage>
        <taxon>Bacteria</taxon>
        <taxon>Bacillati</taxon>
        <taxon>Actinomycetota</taxon>
        <taxon>Actinomycetes</taxon>
        <taxon>Mycobacteriales</taxon>
        <taxon>Mycobacteriaceae</taxon>
        <taxon>Mycobacterium</taxon>
        <taxon>Mycobacterium simiae complex</taxon>
    </lineage>
</organism>
<name>A0A1X0XII2_MYCSI</name>